<dbReference type="CDD" id="cd13654">
    <property type="entry name" value="PBP2_phosphate_like_2"/>
    <property type="match status" value="1"/>
</dbReference>
<keyword evidence="5" id="KW-1185">Reference proteome</keyword>
<dbReference type="PANTHER" id="PTHR30570:SF1">
    <property type="entry name" value="PHOSPHATE-BINDING PROTEIN PSTS"/>
    <property type="match status" value="1"/>
</dbReference>
<evidence type="ECO:0000256" key="2">
    <source>
        <dbReference type="ARBA" id="ARBA00022729"/>
    </source>
</evidence>
<gene>
    <name evidence="4" type="ordered locus">Metev_0042</name>
</gene>
<dbReference type="AlphaFoldDB" id="D7E5V2"/>
<dbReference type="EMBL" id="CP002069">
    <property type="protein sequence ID" value="ADI72974.1"/>
    <property type="molecule type" value="Genomic_DNA"/>
</dbReference>
<feature type="domain" description="PBP" evidence="3">
    <location>
        <begin position="58"/>
        <end position="302"/>
    </location>
</feature>
<dbReference type="Proteomes" id="UP000000391">
    <property type="component" value="Chromosome"/>
</dbReference>
<dbReference type="HOGENOM" id="CLU_026228_1_0_2"/>
<dbReference type="FunFam" id="3.40.190.10:FF:000055">
    <property type="entry name" value="Phosphate ABC transporter, phosphate-binding protein"/>
    <property type="match status" value="1"/>
</dbReference>
<dbReference type="PANTHER" id="PTHR30570">
    <property type="entry name" value="PERIPLASMIC PHOSPHATE BINDING COMPONENT OF PHOSPHATE ABC TRANSPORTER"/>
    <property type="match status" value="1"/>
</dbReference>
<dbReference type="InterPro" id="IPR050811">
    <property type="entry name" value="Phosphate_ABC_transporter"/>
</dbReference>
<dbReference type="Gene3D" id="3.40.190.10">
    <property type="entry name" value="Periplasmic binding protein-like II"/>
    <property type="match status" value="2"/>
</dbReference>
<evidence type="ECO:0000256" key="1">
    <source>
        <dbReference type="ARBA" id="ARBA00022448"/>
    </source>
</evidence>
<evidence type="ECO:0000313" key="5">
    <source>
        <dbReference type="Proteomes" id="UP000000391"/>
    </source>
</evidence>
<name>D7E5V2_METEZ</name>
<dbReference type="NCBIfam" id="TIGR02136">
    <property type="entry name" value="ptsS_2"/>
    <property type="match status" value="1"/>
</dbReference>
<keyword evidence="1" id="KW-0813">Transport</keyword>
<dbReference type="GO" id="GO:0042301">
    <property type="term" value="F:phosphate ion binding"/>
    <property type="evidence" value="ECO:0007669"/>
    <property type="project" value="InterPro"/>
</dbReference>
<organism evidence="4 5">
    <name type="scientific">Methanohalobium evestigatum (strain ATCC BAA-1072 / DSM 3721 / NBRC 107634 / OCM 161 / Z-7303)</name>
    <dbReference type="NCBI Taxonomy" id="644295"/>
    <lineage>
        <taxon>Archaea</taxon>
        <taxon>Methanobacteriati</taxon>
        <taxon>Methanobacteriota</taxon>
        <taxon>Stenosarchaea group</taxon>
        <taxon>Methanomicrobia</taxon>
        <taxon>Methanosarcinales</taxon>
        <taxon>Methanosarcinaceae</taxon>
        <taxon>Methanohalobium</taxon>
    </lineage>
</organism>
<dbReference type="InterPro" id="IPR024370">
    <property type="entry name" value="PBP_domain"/>
</dbReference>
<dbReference type="SUPFAM" id="SSF53850">
    <property type="entry name" value="Periplasmic binding protein-like II"/>
    <property type="match status" value="1"/>
</dbReference>
<reference evidence="4 5" key="1">
    <citation type="submission" date="2010-06" db="EMBL/GenBank/DDBJ databases">
        <title>Complete sequence chromosome of Methanohalobium evestigatum Z-7303.</title>
        <authorList>
            <consortium name="US DOE Joint Genome Institute"/>
            <person name="Lucas S."/>
            <person name="Copeland A."/>
            <person name="Lapidus A."/>
            <person name="Cheng J.-F."/>
            <person name="Bruce D."/>
            <person name="Goodwin L."/>
            <person name="Pitluck S."/>
            <person name="Saunders E."/>
            <person name="Detter J.C."/>
            <person name="Han C."/>
            <person name="Tapia R."/>
            <person name="Land M."/>
            <person name="Hauser L."/>
            <person name="Kyrpides N."/>
            <person name="Mikhailova N."/>
            <person name="Sieprawska-Lupa M."/>
            <person name="Whitman W.B."/>
            <person name="Anderson I."/>
            <person name="Woyke T."/>
        </authorList>
    </citation>
    <scope>NUCLEOTIDE SEQUENCE [LARGE SCALE GENOMIC DNA]</scope>
    <source>
        <strain evidence="5">ATCC BAA-1072 / DSM 3721 / NBRC 107634 / OCM 161 / Z-7303</strain>
    </source>
</reference>
<sequence>MENIYIIYCEFGIGINMRKDALKKTSTKKTTLMLVGILIFSVALAGCASNNGNGENQQLSGQVIVDGSSTVYPVSQAMAEEFKKQHPGVTTSVTSSGTGGGFKKFVQGETDINDASRPIKPSESQKCKENGIEYVEFKVATDGISVVVNQNADWIDSVSKDTLAEIWGPENPPQKWSDVKSEWPDKNVELYGPTSASGTFDFFTEHIVGEEDASRTDYQTTENDNFIIKGVRGSENAMGYLGYAYYQQNENSVKAIGINGVKPTEQTISSGEYPLSRPLFFYVNIDHLKENEALREFVKFYIEKSDSEIINQVGYVPATESQQKDLMDKFEKVMNGNYEVNYKS</sequence>
<evidence type="ECO:0000313" key="4">
    <source>
        <dbReference type="EMBL" id="ADI72974.1"/>
    </source>
</evidence>
<dbReference type="STRING" id="644295.Metev_0042"/>
<dbReference type="KEGG" id="mev:Metev_0042"/>
<dbReference type="InterPro" id="IPR011862">
    <property type="entry name" value="Phos-bd"/>
</dbReference>
<proteinExistence type="predicted"/>
<accession>D7E5V2</accession>
<protein>
    <submittedName>
        <fullName evidence="4">Phosphate binding protein</fullName>
    </submittedName>
</protein>
<keyword evidence="2" id="KW-0732">Signal</keyword>
<dbReference type="Pfam" id="PF12849">
    <property type="entry name" value="PBP_like_2"/>
    <property type="match status" value="1"/>
</dbReference>
<evidence type="ECO:0000259" key="3">
    <source>
        <dbReference type="Pfam" id="PF12849"/>
    </source>
</evidence>